<dbReference type="KEGG" id="pspc:Strain318_001057"/>
<protein>
    <submittedName>
        <fullName evidence="3">MarR family transcriptional regulator</fullName>
    </submittedName>
</protein>
<evidence type="ECO:0000259" key="1">
    <source>
        <dbReference type="Pfam" id="PF00717"/>
    </source>
</evidence>
<dbReference type="Gene3D" id="2.10.109.10">
    <property type="entry name" value="Umud Fragment, subunit A"/>
    <property type="match status" value="1"/>
</dbReference>
<dbReference type="Pfam" id="PF01726">
    <property type="entry name" value="LexA_DNA_bind"/>
    <property type="match status" value="1"/>
</dbReference>
<dbReference type="Proteomes" id="UP001229955">
    <property type="component" value="Chromosome"/>
</dbReference>
<dbReference type="InterPro" id="IPR036388">
    <property type="entry name" value="WH-like_DNA-bd_sf"/>
</dbReference>
<dbReference type="SUPFAM" id="SSF51306">
    <property type="entry name" value="LexA/Signal peptidase"/>
    <property type="match status" value="1"/>
</dbReference>
<organism evidence="3">
    <name type="scientific">Pseudogemmatithrix spongiicola</name>
    <dbReference type="NCBI Taxonomy" id="3062599"/>
    <lineage>
        <taxon>Bacteria</taxon>
        <taxon>Pseudomonadati</taxon>
        <taxon>Gemmatimonadota</taxon>
        <taxon>Gemmatimonadia</taxon>
        <taxon>Gemmatimonadales</taxon>
        <taxon>Gemmatimonadaceae</taxon>
        <taxon>Pseudogemmatithrix</taxon>
    </lineage>
</organism>
<dbReference type="EMBL" id="CP130612">
    <property type="protein sequence ID" value="WKW11793.1"/>
    <property type="molecule type" value="Genomic_DNA"/>
</dbReference>
<accession>A0AA49JUC4</accession>
<evidence type="ECO:0000313" key="5">
    <source>
        <dbReference type="Proteomes" id="UP001229955"/>
    </source>
</evidence>
<dbReference type="GO" id="GO:0006508">
    <property type="term" value="P:proteolysis"/>
    <property type="evidence" value="ECO:0007669"/>
    <property type="project" value="InterPro"/>
</dbReference>
<dbReference type="SUPFAM" id="SSF46785">
    <property type="entry name" value="Winged helix' DNA-binding domain"/>
    <property type="match status" value="1"/>
</dbReference>
<name>A0AA49JUC4_9BACT</name>
<dbReference type="Gene3D" id="1.10.10.10">
    <property type="entry name" value="Winged helix-like DNA-binding domain superfamily/Winged helix DNA-binding domain"/>
    <property type="match status" value="1"/>
</dbReference>
<accession>A0AA49K001</accession>
<evidence type="ECO:0000313" key="4">
    <source>
        <dbReference type="EMBL" id="WKW14703.1"/>
    </source>
</evidence>
<dbReference type="InterPro" id="IPR006199">
    <property type="entry name" value="LexA_DNA-bd_dom"/>
</dbReference>
<keyword evidence="5" id="KW-1185">Reference proteome</keyword>
<dbReference type="InterPro" id="IPR036286">
    <property type="entry name" value="LexA/Signal_pep-like_sf"/>
</dbReference>
<gene>
    <name evidence="3" type="ORF">Strain138_001057</name>
    <name evidence="4" type="ORF">Strain318_001057</name>
</gene>
<dbReference type="EMBL" id="CP130613">
    <property type="protein sequence ID" value="WKW14703.1"/>
    <property type="molecule type" value="Genomic_DNA"/>
</dbReference>
<dbReference type="GO" id="GO:0004252">
    <property type="term" value="F:serine-type endopeptidase activity"/>
    <property type="evidence" value="ECO:0007669"/>
    <property type="project" value="InterPro"/>
</dbReference>
<dbReference type="RefSeq" id="WP_367887481.1">
    <property type="nucleotide sequence ID" value="NZ_CP130612.1"/>
</dbReference>
<reference evidence="3" key="1">
    <citation type="submission" date="2023-07" db="EMBL/GenBank/DDBJ databases">
        <authorList>
            <person name="Haufschild T."/>
            <person name="Kallscheuer N."/>
            <person name="Hammer J."/>
            <person name="Kohn T."/>
            <person name="Kabuu M."/>
            <person name="Jogler M."/>
            <person name="Wohfarth N."/>
            <person name="Heuer A."/>
            <person name="Rohde M."/>
            <person name="van Teeseling M.C.F."/>
            <person name="Jogler C."/>
        </authorList>
    </citation>
    <scope>NUCLEOTIDE SEQUENCE</scope>
    <source>
        <strain evidence="3">Strain 138</strain>
        <strain evidence="4">Strain 318</strain>
    </source>
</reference>
<proteinExistence type="predicted"/>
<dbReference type="InterPro" id="IPR015927">
    <property type="entry name" value="Peptidase_S24_S26A/B/C"/>
</dbReference>
<evidence type="ECO:0000313" key="3">
    <source>
        <dbReference type="EMBL" id="WKW11793.1"/>
    </source>
</evidence>
<dbReference type="Pfam" id="PF00717">
    <property type="entry name" value="Peptidase_S24"/>
    <property type="match status" value="1"/>
</dbReference>
<evidence type="ECO:0000259" key="2">
    <source>
        <dbReference type="Pfam" id="PF01726"/>
    </source>
</evidence>
<dbReference type="AlphaFoldDB" id="A0AA49JUC4"/>
<feature type="domain" description="LexA repressor DNA-binding" evidence="2">
    <location>
        <begin position="7"/>
        <end position="69"/>
    </location>
</feature>
<sequence>MDRPRAPLTPVERQVWHFLIDHVATHTFQPSVREIARHFRIPSTRTVTTLLDALAAKGYVRRVPGRSRGVVLEGFAGGVGTQPVPLVQYGGDGRPVTEQHFTLDRQLLPSDDAFFVRTNAEDAPRHAIREGDLVLVAPTARAGDDAPVVVRRGTRILVRLMIRRGSTLVLLAPAPGVPDLELHDGEDFTVLGPAGLVLRSIASREDDADRDDAR</sequence>
<dbReference type="InterPro" id="IPR036390">
    <property type="entry name" value="WH_DNA-bd_sf"/>
</dbReference>
<feature type="domain" description="Peptidase S24/S26A/S26B/S26C" evidence="1">
    <location>
        <begin position="98"/>
        <end position="192"/>
    </location>
</feature>